<dbReference type="InterPro" id="IPR036388">
    <property type="entry name" value="WH-like_DNA-bd_sf"/>
</dbReference>
<evidence type="ECO:0000313" key="2">
    <source>
        <dbReference type="EMBL" id="TCC36282.1"/>
    </source>
</evidence>
<organism evidence="2 3">
    <name type="scientific">Kribbella speibonae</name>
    <dbReference type="NCBI Taxonomy" id="1572660"/>
    <lineage>
        <taxon>Bacteria</taxon>
        <taxon>Bacillati</taxon>
        <taxon>Actinomycetota</taxon>
        <taxon>Actinomycetes</taxon>
        <taxon>Propionibacteriales</taxon>
        <taxon>Kribbellaceae</taxon>
        <taxon>Kribbella</taxon>
    </lineage>
</organism>
<feature type="region of interest" description="Disordered" evidence="1">
    <location>
        <begin position="31"/>
        <end position="57"/>
    </location>
</feature>
<protein>
    <recommendedName>
        <fullName evidence="4">Transposase</fullName>
    </recommendedName>
</protein>
<sequence>MPFEWEAISMVEDRLGMTPETLRRWVRQAAVDAGEAEGASSQLTHEDRELTRKSADVGRTIEILKATSFFVRESDPRPRWSAGSSPSSPTRPSSSMPSPDGSSAGSEWSASKHALFVDRAIASSRSTAREAGQSPAKQGD</sequence>
<dbReference type="Gene3D" id="1.10.10.10">
    <property type="entry name" value="Winged helix-like DNA-binding domain superfamily/Winged helix DNA-binding domain"/>
    <property type="match status" value="1"/>
</dbReference>
<gene>
    <name evidence="2" type="ORF">E0H92_26890</name>
</gene>
<reference evidence="2 3" key="1">
    <citation type="submission" date="2019-02" db="EMBL/GenBank/DDBJ databases">
        <title>Kribbella capetownensis sp. nov. and Kribbella speibonae sp. nov., isolated from soil.</title>
        <authorList>
            <person name="Curtis S.M."/>
            <person name="Norton I."/>
            <person name="Everest G.J."/>
            <person name="Meyers P.R."/>
        </authorList>
    </citation>
    <scope>NUCLEOTIDE SEQUENCE [LARGE SCALE GENOMIC DNA]</scope>
    <source>
        <strain evidence="2 3">YM55</strain>
    </source>
</reference>
<evidence type="ECO:0000256" key="1">
    <source>
        <dbReference type="SAM" id="MobiDB-lite"/>
    </source>
</evidence>
<evidence type="ECO:0000313" key="3">
    <source>
        <dbReference type="Proteomes" id="UP000294225"/>
    </source>
</evidence>
<feature type="region of interest" description="Disordered" evidence="1">
    <location>
        <begin position="121"/>
        <end position="140"/>
    </location>
</feature>
<evidence type="ECO:0008006" key="4">
    <source>
        <dbReference type="Google" id="ProtNLM"/>
    </source>
</evidence>
<dbReference type="AlphaFoldDB" id="A0A4V2M4K9"/>
<proteinExistence type="predicted"/>
<feature type="compositionally biased region" description="Low complexity" evidence="1">
    <location>
        <begin position="79"/>
        <end position="106"/>
    </location>
</feature>
<dbReference type="Proteomes" id="UP000294225">
    <property type="component" value="Unassembled WGS sequence"/>
</dbReference>
<accession>A0A4V2M4K9</accession>
<dbReference type="EMBL" id="SJKC01000003">
    <property type="protein sequence ID" value="TCC36282.1"/>
    <property type="molecule type" value="Genomic_DNA"/>
</dbReference>
<comment type="caution">
    <text evidence="2">The sequence shown here is derived from an EMBL/GenBank/DDBJ whole genome shotgun (WGS) entry which is preliminary data.</text>
</comment>
<feature type="region of interest" description="Disordered" evidence="1">
    <location>
        <begin position="74"/>
        <end position="110"/>
    </location>
</feature>
<feature type="compositionally biased region" description="Basic and acidic residues" evidence="1">
    <location>
        <begin position="44"/>
        <end position="56"/>
    </location>
</feature>
<name>A0A4V2M4K9_9ACTN</name>